<keyword evidence="2" id="KW-1185">Reference proteome</keyword>
<dbReference type="Proteomes" id="UP000315711">
    <property type="component" value="Unassembled WGS sequence"/>
</dbReference>
<comment type="caution">
    <text evidence="1">The sequence shown here is derived from an EMBL/GenBank/DDBJ whole genome shotgun (WGS) entry which is preliminary data.</text>
</comment>
<evidence type="ECO:0000313" key="1">
    <source>
        <dbReference type="EMBL" id="TWI57901.1"/>
    </source>
</evidence>
<dbReference type="EMBL" id="VLKZ01000003">
    <property type="protein sequence ID" value="TWI57901.1"/>
    <property type="molecule type" value="Genomic_DNA"/>
</dbReference>
<sequence length="95" mass="10368">MKKGTIILLVLASALLILGFIIPVTVEPSADTRIIVDHTKEVYSTPACFDQADLTNNLEETTLGHAEELAYASESDCTTSELQAEQKPFLLAIFK</sequence>
<dbReference type="OrthoDB" id="2390164at2"/>
<protein>
    <submittedName>
        <fullName evidence="1">Uncharacterized protein</fullName>
    </submittedName>
</protein>
<evidence type="ECO:0000313" key="2">
    <source>
        <dbReference type="Proteomes" id="UP000315711"/>
    </source>
</evidence>
<accession>A0A562QMB9</accession>
<gene>
    <name evidence="1" type="ORF">IQ10_01230</name>
</gene>
<dbReference type="RefSeq" id="WP_144449586.1">
    <property type="nucleotide sequence ID" value="NZ_VLKZ01000003.1"/>
</dbReference>
<organism evidence="1 2">
    <name type="scientific">Halalkalibacter nanhaiisediminis</name>
    <dbReference type="NCBI Taxonomy" id="688079"/>
    <lineage>
        <taxon>Bacteria</taxon>
        <taxon>Bacillati</taxon>
        <taxon>Bacillota</taxon>
        <taxon>Bacilli</taxon>
        <taxon>Bacillales</taxon>
        <taxon>Bacillaceae</taxon>
        <taxon>Halalkalibacter</taxon>
    </lineage>
</organism>
<proteinExistence type="predicted"/>
<dbReference type="AlphaFoldDB" id="A0A562QMB9"/>
<reference evidence="1 2" key="1">
    <citation type="journal article" date="2015" name="Stand. Genomic Sci.">
        <title>Genomic Encyclopedia of Bacterial and Archaeal Type Strains, Phase III: the genomes of soil and plant-associated and newly described type strains.</title>
        <authorList>
            <person name="Whitman W.B."/>
            <person name="Woyke T."/>
            <person name="Klenk H.P."/>
            <person name="Zhou Y."/>
            <person name="Lilburn T.G."/>
            <person name="Beck B.J."/>
            <person name="De Vos P."/>
            <person name="Vandamme P."/>
            <person name="Eisen J.A."/>
            <person name="Garrity G."/>
            <person name="Hugenholtz P."/>
            <person name="Kyrpides N.C."/>
        </authorList>
    </citation>
    <scope>NUCLEOTIDE SEQUENCE [LARGE SCALE GENOMIC DNA]</scope>
    <source>
        <strain evidence="1 2">CGMCC 1.10116</strain>
    </source>
</reference>
<name>A0A562QMB9_9BACI</name>